<evidence type="ECO:0000256" key="4">
    <source>
        <dbReference type="ARBA" id="ARBA00022827"/>
    </source>
</evidence>
<evidence type="ECO:0000259" key="6">
    <source>
        <dbReference type="Pfam" id="PF07992"/>
    </source>
</evidence>
<dbReference type="PRINTS" id="PR00411">
    <property type="entry name" value="PNDRDTASEI"/>
</dbReference>
<name>A0ABQ1W9L1_9BACT</name>
<evidence type="ECO:0000256" key="1">
    <source>
        <dbReference type="ARBA" id="ARBA00001974"/>
    </source>
</evidence>
<dbReference type="PANTHER" id="PTHR43014">
    <property type="entry name" value="MERCURIC REDUCTASE"/>
    <property type="match status" value="1"/>
</dbReference>
<proteinExistence type="inferred from homology"/>
<dbReference type="Gene3D" id="3.30.390.30">
    <property type="match status" value="1"/>
</dbReference>
<dbReference type="PANTHER" id="PTHR43014:SF4">
    <property type="entry name" value="PYRIDINE NUCLEOTIDE-DISULFIDE OXIDOREDUCTASE RCLA-RELATED"/>
    <property type="match status" value="1"/>
</dbReference>
<keyword evidence="8" id="KW-1185">Reference proteome</keyword>
<keyword evidence="3" id="KW-0285">Flavoprotein</keyword>
<evidence type="ECO:0000313" key="8">
    <source>
        <dbReference type="Proteomes" id="UP000634043"/>
    </source>
</evidence>
<comment type="similarity">
    <text evidence="2">Belongs to the class-I pyridine nucleotide-disulfide oxidoreductase family.</text>
</comment>
<accession>A0ABQ1W9L1</accession>
<sequence>MAKTIEPHYDNLIIGFGKGGKTLAAWLAKKGEQVSLVEKSDKMYGGACINVACIPTKALIKKAEEKMPYQKAYGLKNELTSFLRELNYDNVEKLPAATVITGEASFVTANEVLVKIIGKDKGEKRITANRIFINTGSQPFVPPIPGIDTAKNVYTSISLLEQSTLPEKLVIIGGGFIGLEFADMYAKFGAEVTVLDSADEFLPQEDEDVADEVYKVLTSRKINIVTAATVQKVENTEGDKVKVEYKDKTGETVSLQASALLIATGRKPMTEGLNLEAAGIRTDKKGYIEVDESLKTNVHNIWALGDINGGPQFTYISLDDFRIVRDQLSDADYTTVEQRKQVASSVFITPPLAHIGLREREAVEKGYEIKVAKLPATSVVRARIDCNTSGLLKTVVDKKTNKILGCILFCTGANEMINTIQVAINCGLDYQEVRDTIYTHPSMTEAFNDLYAQI</sequence>
<comment type="cofactor">
    <cofactor evidence="1">
        <name>FAD</name>
        <dbReference type="ChEBI" id="CHEBI:57692"/>
    </cofactor>
</comment>
<dbReference type="InterPro" id="IPR023753">
    <property type="entry name" value="FAD/NAD-binding_dom"/>
</dbReference>
<evidence type="ECO:0000313" key="7">
    <source>
        <dbReference type="EMBL" id="GGG18148.1"/>
    </source>
</evidence>
<dbReference type="EMBL" id="BMFP01000004">
    <property type="protein sequence ID" value="GGG18148.1"/>
    <property type="molecule type" value="Genomic_DNA"/>
</dbReference>
<dbReference type="PIRSF" id="PIRSF000350">
    <property type="entry name" value="Mercury_reductase_MerA"/>
    <property type="match status" value="1"/>
</dbReference>
<reference evidence="8" key="1">
    <citation type="journal article" date="2019" name="Int. J. Syst. Evol. Microbiol.">
        <title>The Global Catalogue of Microorganisms (GCM) 10K type strain sequencing project: providing services to taxonomists for standard genome sequencing and annotation.</title>
        <authorList>
            <consortium name="The Broad Institute Genomics Platform"/>
            <consortium name="The Broad Institute Genome Sequencing Center for Infectious Disease"/>
            <person name="Wu L."/>
            <person name="Ma J."/>
        </authorList>
    </citation>
    <scope>NUCLEOTIDE SEQUENCE [LARGE SCALE GENOMIC DNA]</scope>
    <source>
        <strain evidence="8">CGMCC 1.12749</strain>
    </source>
</reference>
<keyword evidence="4" id="KW-0274">FAD</keyword>
<dbReference type="SUPFAM" id="SSF51905">
    <property type="entry name" value="FAD/NAD(P)-binding domain"/>
    <property type="match status" value="1"/>
</dbReference>
<protein>
    <submittedName>
        <fullName evidence="7">Pyridine nucleotide-disulfide oxidoreductase</fullName>
    </submittedName>
</protein>
<evidence type="ECO:0000259" key="5">
    <source>
        <dbReference type="Pfam" id="PF02852"/>
    </source>
</evidence>
<comment type="caution">
    <text evidence="7">The sequence shown here is derived from an EMBL/GenBank/DDBJ whole genome shotgun (WGS) entry which is preliminary data.</text>
</comment>
<dbReference type="Pfam" id="PF02852">
    <property type="entry name" value="Pyr_redox_dim"/>
    <property type="match status" value="1"/>
</dbReference>
<dbReference type="PRINTS" id="PR00368">
    <property type="entry name" value="FADPNR"/>
</dbReference>
<dbReference type="InterPro" id="IPR001100">
    <property type="entry name" value="Pyr_nuc-diS_OxRdtase"/>
</dbReference>
<feature type="domain" description="FAD/NAD(P)-binding" evidence="6">
    <location>
        <begin position="10"/>
        <end position="315"/>
    </location>
</feature>
<dbReference type="Proteomes" id="UP000634043">
    <property type="component" value="Unassembled WGS sequence"/>
</dbReference>
<organism evidence="7 8">
    <name type="scientific">Pontibacter amylolyticus</name>
    <dbReference type="NCBI Taxonomy" id="1424080"/>
    <lineage>
        <taxon>Bacteria</taxon>
        <taxon>Pseudomonadati</taxon>
        <taxon>Bacteroidota</taxon>
        <taxon>Cytophagia</taxon>
        <taxon>Cytophagales</taxon>
        <taxon>Hymenobacteraceae</taxon>
        <taxon>Pontibacter</taxon>
    </lineage>
</organism>
<dbReference type="SUPFAM" id="SSF55424">
    <property type="entry name" value="FAD/NAD-linked reductases, dimerisation (C-terminal) domain"/>
    <property type="match status" value="1"/>
</dbReference>
<evidence type="ECO:0000256" key="3">
    <source>
        <dbReference type="ARBA" id="ARBA00022630"/>
    </source>
</evidence>
<dbReference type="RefSeq" id="WP_188501674.1">
    <property type="nucleotide sequence ID" value="NZ_BMFP01000004.1"/>
</dbReference>
<dbReference type="Gene3D" id="3.50.50.60">
    <property type="entry name" value="FAD/NAD(P)-binding domain"/>
    <property type="match status" value="2"/>
</dbReference>
<dbReference type="Pfam" id="PF07992">
    <property type="entry name" value="Pyr_redox_2"/>
    <property type="match status" value="1"/>
</dbReference>
<dbReference type="InterPro" id="IPR004099">
    <property type="entry name" value="Pyr_nucl-diS_OxRdtase_dimer"/>
</dbReference>
<gene>
    <name evidence="7" type="ORF">GCM10011323_22970</name>
</gene>
<dbReference type="InterPro" id="IPR016156">
    <property type="entry name" value="FAD/NAD-linked_Rdtase_dimer_sf"/>
</dbReference>
<dbReference type="InterPro" id="IPR036188">
    <property type="entry name" value="FAD/NAD-bd_sf"/>
</dbReference>
<feature type="domain" description="Pyridine nucleotide-disulphide oxidoreductase dimerisation" evidence="5">
    <location>
        <begin position="342"/>
        <end position="449"/>
    </location>
</feature>
<evidence type="ECO:0000256" key="2">
    <source>
        <dbReference type="ARBA" id="ARBA00007532"/>
    </source>
</evidence>